<sequence length="562" mass="64460">MTPLPADADPPEFITATMSIFLAVAPTSTRIHVFFLSNQVIISWCKYVFIIRESLGTVCSRRGVELSNVEVMLEQYKTPLPILTTDTAWLGGKHITVREKDPTETDSKMELLIEKLNNYSKFGIPQICNKHDEDLEESLYKLEDDWKEIVLRHSDLTDSERQQQTAIWEFVQTEVAYIHTLKLVTDLFLSCLMSLQKCNLLTDIEKNRLFSNVEEISQCNINLWAKYLLPMLATARETSTPIEPSTMLDAFLKWCETQKDCHRLRLIEMLVKPMQRLTKYSLLLKAILKHTTMGKQRENLETMIERMDVFVNSVNSTLKHKEDMESLKTLISRIESYDVIETKDDDLDKIIKMHNNIDLGKPMPGCNPLHKRQLITEVDLKFKEHNNSKIEVHCILLTDMLLICKITRGSQLKIIRPPYQVHRLVLQELTRDTPTLAVVYLSEYAAPITAFLLVSSDQKTIKNFAISIRRAEGLYNAAKLASDDTWRVEPDSNRADTLKVVVPQLGQSLPDLKEASRRWLAPPPRPLAPPPAPPRGSSYPPPSPPLRRTPAIRHNTMDRPEQ</sequence>
<accession>T1HTT7</accession>
<dbReference type="Pfam" id="PF00621">
    <property type="entry name" value="RhoGEF"/>
    <property type="match status" value="1"/>
</dbReference>
<name>T1HTT7_RHOPR</name>
<dbReference type="InterPro" id="IPR040181">
    <property type="entry name" value="PKHG5/7"/>
</dbReference>
<dbReference type="STRING" id="13249.T1HTT7"/>
<dbReference type="GO" id="GO:0043542">
    <property type="term" value="P:endothelial cell migration"/>
    <property type="evidence" value="ECO:0007669"/>
    <property type="project" value="TreeGrafter"/>
</dbReference>
<dbReference type="AlphaFoldDB" id="T1HTT7"/>
<dbReference type="EMBL" id="ACPB03018755">
    <property type="status" value="NOT_ANNOTATED_CDS"/>
    <property type="molecule type" value="Genomic_DNA"/>
</dbReference>
<proteinExistence type="predicted"/>
<dbReference type="PANTHER" id="PTHR13217">
    <property type="entry name" value="PLECKSTRIN HOMOLOGY DOMAIN-CONTAINING FAMILY G MEMBER 7"/>
    <property type="match status" value="1"/>
</dbReference>
<feature type="compositionally biased region" description="Pro residues" evidence="1">
    <location>
        <begin position="521"/>
        <end position="547"/>
    </location>
</feature>
<dbReference type="SMART" id="SM00325">
    <property type="entry name" value="RhoGEF"/>
    <property type="match status" value="1"/>
</dbReference>
<dbReference type="Gene3D" id="1.20.900.10">
    <property type="entry name" value="Dbl homology (DH) domain"/>
    <property type="match status" value="2"/>
</dbReference>
<dbReference type="SUPFAM" id="SSF50729">
    <property type="entry name" value="PH domain-like"/>
    <property type="match status" value="1"/>
</dbReference>
<dbReference type="InterPro" id="IPR000219">
    <property type="entry name" value="DH_dom"/>
</dbReference>
<dbReference type="SUPFAM" id="SSF48065">
    <property type="entry name" value="DBL homology domain (DH-domain)"/>
    <property type="match status" value="1"/>
</dbReference>
<dbReference type="GO" id="GO:0030424">
    <property type="term" value="C:axon"/>
    <property type="evidence" value="ECO:0007669"/>
    <property type="project" value="TreeGrafter"/>
</dbReference>
<dbReference type="EnsemblMetazoa" id="RPRC007457-RA">
    <property type="protein sequence ID" value="RPRC007457-PA"/>
    <property type="gene ID" value="RPRC007457"/>
</dbReference>
<dbReference type="VEuPathDB" id="VectorBase:RPRC007457"/>
<dbReference type="GO" id="GO:0030139">
    <property type="term" value="C:endocytic vesicle"/>
    <property type="evidence" value="ECO:0007669"/>
    <property type="project" value="TreeGrafter"/>
</dbReference>
<dbReference type="GO" id="GO:0007266">
    <property type="term" value="P:Rho protein signal transduction"/>
    <property type="evidence" value="ECO:0007669"/>
    <property type="project" value="TreeGrafter"/>
</dbReference>
<dbReference type="HOGENOM" id="CLU_485136_0_0_1"/>
<dbReference type="PANTHER" id="PTHR13217:SF11">
    <property type="entry name" value="PLECKSTRIN HOMOLOGY DOMAIN-CONTAINING FAMILY G MEMBER 5"/>
    <property type="match status" value="1"/>
</dbReference>
<dbReference type="InParanoid" id="T1HTT7"/>
<dbReference type="PROSITE" id="PS50010">
    <property type="entry name" value="DH_2"/>
    <property type="match status" value="1"/>
</dbReference>
<keyword evidence="3" id="KW-1185">Reference proteome</keyword>
<dbReference type="GO" id="GO:0005085">
    <property type="term" value="F:guanyl-nucleotide exchange factor activity"/>
    <property type="evidence" value="ECO:0007669"/>
    <property type="project" value="InterPro"/>
</dbReference>
<dbReference type="CDD" id="cd13244">
    <property type="entry name" value="PH_PLEKHG5_G6"/>
    <property type="match status" value="1"/>
</dbReference>
<evidence type="ECO:0000256" key="1">
    <source>
        <dbReference type="SAM" id="MobiDB-lite"/>
    </source>
</evidence>
<dbReference type="Gene3D" id="2.30.29.30">
    <property type="entry name" value="Pleckstrin-homology domain (PH domain)/Phosphotyrosine-binding domain (PTB)"/>
    <property type="match status" value="1"/>
</dbReference>
<dbReference type="InterPro" id="IPR011993">
    <property type="entry name" value="PH-like_dom_sf"/>
</dbReference>
<evidence type="ECO:0000313" key="2">
    <source>
        <dbReference type="EnsemblMetazoa" id="RPRC007457-PA"/>
    </source>
</evidence>
<feature type="region of interest" description="Disordered" evidence="1">
    <location>
        <begin position="514"/>
        <end position="562"/>
    </location>
</feature>
<evidence type="ECO:0000313" key="3">
    <source>
        <dbReference type="Proteomes" id="UP000015103"/>
    </source>
</evidence>
<organism evidence="2 3">
    <name type="scientific">Rhodnius prolixus</name>
    <name type="common">Triatomid bug</name>
    <dbReference type="NCBI Taxonomy" id="13249"/>
    <lineage>
        <taxon>Eukaryota</taxon>
        <taxon>Metazoa</taxon>
        <taxon>Ecdysozoa</taxon>
        <taxon>Arthropoda</taxon>
        <taxon>Hexapoda</taxon>
        <taxon>Insecta</taxon>
        <taxon>Pterygota</taxon>
        <taxon>Neoptera</taxon>
        <taxon>Paraneoptera</taxon>
        <taxon>Hemiptera</taxon>
        <taxon>Heteroptera</taxon>
        <taxon>Panheteroptera</taxon>
        <taxon>Cimicomorpha</taxon>
        <taxon>Reduviidae</taxon>
        <taxon>Triatominae</taxon>
        <taxon>Rhodnius</taxon>
    </lineage>
</organism>
<dbReference type="eggNOG" id="KOG3521">
    <property type="taxonomic scope" value="Eukaryota"/>
</dbReference>
<dbReference type="Proteomes" id="UP000015103">
    <property type="component" value="Unassembled WGS sequence"/>
</dbReference>
<dbReference type="InterPro" id="IPR035899">
    <property type="entry name" value="DBL_dom_sf"/>
</dbReference>
<protein>
    <submittedName>
        <fullName evidence="2">DH domain-containing protein</fullName>
    </submittedName>
</protein>
<dbReference type="GO" id="GO:0005886">
    <property type="term" value="C:plasma membrane"/>
    <property type="evidence" value="ECO:0007669"/>
    <property type="project" value="TreeGrafter"/>
</dbReference>
<dbReference type="OMA" id="TEVAYIH"/>
<reference evidence="2" key="1">
    <citation type="submission" date="2015-05" db="UniProtKB">
        <authorList>
            <consortium name="EnsemblMetazoa"/>
        </authorList>
    </citation>
    <scope>IDENTIFICATION</scope>
</reference>